<dbReference type="InterPro" id="IPR016132">
    <property type="entry name" value="Phyto_chromo_attachment"/>
</dbReference>
<feature type="domain" description="Histidine kinase" evidence="9">
    <location>
        <begin position="1058"/>
        <end position="1287"/>
    </location>
</feature>
<dbReference type="Gene3D" id="3.30.450.20">
    <property type="entry name" value="PAS domain"/>
    <property type="match status" value="4"/>
</dbReference>
<evidence type="ECO:0000256" key="1">
    <source>
        <dbReference type="ARBA" id="ARBA00022543"/>
    </source>
</evidence>
<accession>A0A0K0NQP8</accession>
<evidence type="ECO:0000256" key="6">
    <source>
        <dbReference type="ARBA" id="ARBA00023170"/>
    </source>
</evidence>
<feature type="domain" description="PAS" evidence="10">
    <location>
        <begin position="909"/>
        <end position="961"/>
    </location>
</feature>
<dbReference type="SMART" id="SM00065">
    <property type="entry name" value="GAF"/>
    <property type="match status" value="1"/>
</dbReference>
<dbReference type="InterPro" id="IPR013515">
    <property type="entry name" value="Phytochrome_cen-reg"/>
</dbReference>
<sequence>MDKIEQTQKEGSGQGKLKLKLWRKHAESNREVLAFLNKMERSGLVQPFGCLLVVEEGSFRVRAISENLPSLLCGKPASASRPLQFVIDRISRSIWRFNKSRAKFQEATSSVVRDQAVAVASAQGGAGAADIIAELQTSAGEAKPNELGGKLRSMRQMGRSSTLSCAGVVPDADQMPKDSRNFSIGVGDDARILFTRASVLALESAAGSPDMHLMNPVLVQSQATSMPFYAILHRHPGGGILIDLEPIQPSDPIINGAGALQSHKLAAKAVVRLQTIQPGNPKLLYQAVAEEIRALTGYDRVMVYQFHGDEHGEVVGEDRGKNVESYLGLHYPSSDIPKASRMLFTNNRCRMIVDARSNPVRVLQDKGWLGLQSSVNLGMSTLRAVHGCHMQYMANMGVVGSLSLSLVMKDQNGVLLVSMPSQQHGADGKRPPRPTLKTGYTPGSPGTESQQSPSGTAPEPQSPLASVSLPRSSTSSNVDSSDVAGSDIVAPSQAYQGKTGGEAQSSGTEGEAVLWGMVVCHSTQGPKYVSYPVRAACEFLMQVFALQVTRELEAQTAKQEHHILHLQSLLSQIMVRTDPVQSLMSASPGIMGLVKCSGAAHIAPDAFQTCGESPNKEELLDLISWVHKAHPLSTGFTIDSLAASGYPGCSRLSEKVCGLAGAQLGEGQYLFWFREPVAKEIQWGGAKQQSRRFIKEKFKDKTPRASFSTFMEIVKNKSQPWSDVDVDAIHSTQLILRDALERRKMSGVCRAEMEQAHCDEEYEKLYAATFDQLVHFIEAASAPIIAVDLSGCITGWNRRAADLTGLSFQEASGKSLVEDLLDVRSRETAQSALDFALAGTEMSNIHLRLLAWGEKTATLDPGAEGTVTVVANTFISKDSKGNKQGVCFLGQDVTQEKVLQDQFLRIKGDYSAIVHSRTSLVPPIFGCDVLGRCTEWNHGMKDLTGWQSEQVINKMLVGEIFGKLCPLDSHNSKTRLMIALSRSLAGHVTDKLPVAFHDRNGTQASVLLTVHPRYASDGLSICGIFGFVHISGLELRKSVRLQQETERLAAQKSRDVAYLRQEVIGPLNGLHWALAELKRSLAEGKSGQKTMQSSWLKTSSALLSQIDMCLEDVDLDLMEEGYLELNTATFTMENVMSAVVAQTSVAANARECKVTSEVTGSLRSLPLSGDPDRLQQVIAGLTVVAVRFTPAQGLVKIEASHKGTWTPQRPTGSVSEVEIRISHTGLGVPESLINEMMDDSQSNRSEEGELLHRQRLILRCMDKGNVAYVSEGQRPGFVVHVDIPFCTNGRRIGVL</sequence>
<dbReference type="Pfam" id="PF08446">
    <property type="entry name" value="PAS_2"/>
    <property type="match status" value="2"/>
</dbReference>
<feature type="compositionally biased region" description="Low complexity" evidence="7">
    <location>
        <begin position="472"/>
        <end position="483"/>
    </location>
</feature>
<evidence type="ECO:0000256" key="5">
    <source>
        <dbReference type="ARBA" id="ARBA00023163"/>
    </source>
</evidence>
<dbReference type="GO" id="GO:0009881">
    <property type="term" value="F:photoreceptor activity"/>
    <property type="evidence" value="ECO:0007669"/>
    <property type="project" value="UniProtKB-KW"/>
</dbReference>
<dbReference type="InterPro" id="IPR000014">
    <property type="entry name" value="PAS"/>
</dbReference>
<keyword evidence="6" id="KW-0675">Receptor</keyword>
<feature type="non-terminal residue" evidence="11">
    <location>
        <position position="1"/>
    </location>
</feature>
<dbReference type="InterPro" id="IPR013516">
    <property type="entry name" value="Phyto_chromo_BS"/>
</dbReference>
<protein>
    <submittedName>
        <fullName evidence="11">Phytochrome</fullName>
    </submittedName>
</protein>
<keyword evidence="2" id="KW-0716">Sensory transduction</keyword>
<evidence type="ECO:0000259" key="10">
    <source>
        <dbReference type="PROSITE" id="PS50112"/>
    </source>
</evidence>
<evidence type="ECO:0000313" key="11">
    <source>
        <dbReference type="EMBL" id="AKN34513.1"/>
    </source>
</evidence>
<evidence type="ECO:0000256" key="7">
    <source>
        <dbReference type="SAM" id="MobiDB-lite"/>
    </source>
</evidence>
<keyword evidence="1" id="KW-0600">Photoreceptor protein</keyword>
<feature type="region of interest" description="Disordered" evidence="7">
    <location>
        <begin position="419"/>
        <end position="484"/>
    </location>
</feature>
<dbReference type="SUPFAM" id="SSF55874">
    <property type="entry name" value="ATPase domain of HSP90 chaperone/DNA topoisomerase II/histidine kinase"/>
    <property type="match status" value="1"/>
</dbReference>
<name>A0A0K0NQP8_9VIRI</name>
<dbReference type="PRINTS" id="PR01033">
    <property type="entry name" value="PHYTOCHROME"/>
</dbReference>
<dbReference type="PROSITE" id="PS00245">
    <property type="entry name" value="PHYTOCHROME_1"/>
    <property type="match status" value="1"/>
</dbReference>
<dbReference type="Gene3D" id="3.30.450.40">
    <property type="match status" value="2"/>
</dbReference>
<evidence type="ECO:0000256" key="4">
    <source>
        <dbReference type="ARBA" id="ARBA00023015"/>
    </source>
</evidence>
<dbReference type="InterPro" id="IPR013654">
    <property type="entry name" value="PAS_2"/>
</dbReference>
<dbReference type="InterPro" id="IPR003018">
    <property type="entry name" value="GAF"/>
</dbReference>
<dbReference type="InterPro" id="IPR035965">
    <property type="entry name" value="PAS-like_dom_sf"/>
</dbReference>
<evidence type="ECO:0000256" key="2">
    <source>
        <dbReference type="ARBA" id="ARBA00022606"/>
    </source>
</evidence>
<dbReference type="GO" id="GO:0006355">
    <property type="term" value="P:regulation of DNA-templated transcription"/>
    <property type="evidence" value="ECO:0007669"/>
    <property type="project" value="InterPro"/>
</dbReference>
<evidence type="ECO:0000256" key="3">
    <source>
        <dbReference type="ARBA" id="ARBA00022991"/>
    </source>
</evidence>
<dbReference type="InterPro" id="IPR001294">
    <property type="entry name" value="Phytochrome"/>
</dbReference>
<feature type="domain" description="PAS" evidence="10">
    <location>
        <begin position="769"/>
        <end position="840"/>
    </location>
</feature>
<reference evidence="11" key="1">
    <citation type="journal article" date="2015" name="Nat. Commun.">
        <title>Phytochrome diversity in green plants and the origin of canonical plant phytochromes.</title>
        <authorList>
            <person name="Li F.W."/>
            <person name="Melkonian M."/>
            <person name="Rothfels C.J."/>
            <person name="Villarreal J.C."/>
            <person name="Stevenson D.W."/>
            <person name="Graham S.W."/>
            <person name="Wong G.K."/>
            <person name="Pryer K.M."/>
            <person name="Mathews S."/>
        </authorList>
    </citation>
    <scope>NUCLEOTIDE SEQUENCE</scope>
    <source>
        <strain evidence="11">DFDS</strain>
    </source>
</reference>
<dbReference type="InterPro" id="IPR013767">
    <property type="entry name" value="PAS_fold"/>
</dbReference>
<dbReference type="Gene3D" id="3.30.450.270">
    <property type="match status" value="1"/>
</dbReference>
<dbReference type="Pfam" id="PF01590">
    <property type="entry name" value="GAF"/>
    <property type="match status" value="1"/>
</dbReference>
<feature type="compositionally biased region" description="Polar residues" evidence="7">
    <location>
        <begin position="444"/>
        <end position="455"/>
    </location>
</feature>
<feature type="domain" description="Phytochrome chromophore attachment site" evidence="8">
    <location>
        <begin position="280"/>
        <end position="542"/>
    </location>
</feature>
<dbReference type="PANTHER" id="PTHR47876:SF3">
    <property type="entry name" value="PHYTOCHROME 1"/>
    <property type="match status" value="1"/>
</dbReference>
<dbReference type="PROSITE" id="PS50112">
    <property type="entry name" value="PAS"/>
    <property type="match status" value="2"/>
</dbReference>
<dbReference type="InterPro" id="IPR036890">
    <property type="entry name" value="HATPase_C_sf"/>
</dbReference>
<dbReference type="InterPro" id="IPR043150">
    <property type="entry name" value="Phytochrome_PHY_sf"/>
</dbReference>
<dbReference type="InterPro" id="IPR005467">
    <property type="entry name" value="His_kinase_dom"/>
</dbReference>
<keyword evidence="5" id="KW-0804">Transcription</keyword>
<keyword evidence="3" id="KW-0157">Chromophore</keyword>
<dbReference type="PROSITE" id="PS50046">
    <property type="entry name" value="PHYTOCHROME_2"/>
    <property type="match status" value="1"/>
</dbReference>
<keyword evidence="4" id="KW-0805">Transcription regulation</keyword>
<evidence type="ECO:0000259" key="9">
    <source>
        <dbReference type="PROSITE" id="PS50109"/>
    </source>
</evidence>
<dbReference type="GO" id="GO:0009584">
    <property type="term" value="P:detection of visible light"/>
    <property type="evidence" value="ECO:0007669"/>
    <property type="project" value="InterPro"/>
</dbReference>
<dbReference type="SMART" id="SM00091">
    <property type="entry name" value="PAS"/>
    <property type="match status" value="2"/>
</dbReference>
<organism evidence="11">
    <name type="scientific">Desmidium aptogonum</name>
    <dbReference type="NCBI Taxonomy" id="426038"/>
    <lineage>
        <taxon>Eukaryota</taxon>
        <taxon>Viridiplantae</taxon>
        <taxon>Streptophyta</taxon>
        <taxon>Zygnematophyceae</taxon>
        <taxon>Zygnematophycidae</taxon>
        <taxon>Desmidiales</taxon>
        <taxon>Desmidiaceae</taxon>
        <taxon>Desmidium</taxon>
    </lineage>
</organism>
<dbReference type="InterPro" id="IPR029016">
    <property type="entry name" value="GAF-like_dom_sf"/>
</dbReference>
<dbReference type="Gene3D" id="3.30.565.10">
    <property type="entry name" value="Histidine kinase-like ATPase, C-terminal domain"/>
    <property type="match status" value="1"/>
</dbReference>
<dbReference type="Pfam" id="PF00360">
    <property type="entry name" value="PHY"/>
    <property type="match status" value="1"/>
</dbReference>
<dbReference type="NCBIfam" id="TIGR00229">
    <property type="entry name" value="sensory_box"/>
    <property type="match status" value="1"/>
</dbReference>
<dbReference type="SUPFAM" id="SSF55785">
    <property type="entry name" value="PYP-like sensor domain (PAS domain)"/>
    <property type="match status" value="4"/>
</dbReference>
<dbReference type="Pfam" id="PF00989">
    <property type="entry name" value="PAS"/>
    <property type="match status" value="2"/>
</dbReference>
<dbReference type="SUPFAM" id="SSF55781">
    <property type="entry name" value="GAF domain-like"/>
    <property type="match status" value="2"/>
</dbReference>
<dbReference type="PANTHER" id="PTHR47876">
    <property type="entry name" value="OS08G0260000 PROTEIN"/>
    <property type="match status" value="1"/>
</dbReference>
<proteinExistence type="evidence at transcript level"/>
<dbReference type="CDD" id="cd00130">
    <property type="entry name" value="PAS"/>
    <property type="match status" value="2"/>
</dbReference>
<dbReference type="PROSITE" id="PS50109">
    <property type="entry name" value="HIS_KIN"/>
    <property type="match status" value="1"/>
</dbReference>
<evidence type="ECO:0000259" key="8">
    <source>
        <dbReference type="PROSITE" id="PS50046"/>
    </source>
</evidence>
<gene>
    <name evidence="11" type="primary">PHY2B</name>
</gene>
<reference evidence="11" key="2">
    <citation type="submission" date="2015-06" db="EMBL/GenBank/DDBJ databases">
        <authorList>
            <person name="Hoefler B.C."/>
            <person name="Straight P.D."/>
        </authorList>
    </citation>
    <scope>NUCLEOTIDE SEQUENCE</scope>
    <source>
        <strain evidence="11">DFDS</strain>
    </source>
</reference>
<dbReference type="EMBL" id="KT072001">
    <property type="protein sequence ID" value="AKN34513.1"/>
    <property type="molecule type" value="mRNA"/>
</dbReference>